<name>A0A1H5Z3M3_9GAMM</name>
<dbReference type="InterPro" id="IPR001279">
    <property type="entry name" value="Metallo-B-lactamas"/>
</dbReference>
<evidence type="ECO:0000313" key="4">
    <source>
        <dbReference type="Proteomes" id="UP000236745"/>
    </source>
</evidence>
<dbReference type="GO" id="GO:0050313">
    <property type="term" value="F:sulfur dioxygenase activity"/>
    <property type="evidence" value="ECO:0007669"/>
    <property type="project" value="InterPro"/>
</dbReference>
<dbReference type="RefSeq" id="WP_104002860.1">
    <property type="nucleotide sequence ID" value="NZ_FNVQ01000001.1"/>
</dbReference>
<dbReference type="InterPro" id="IPR044528">
    <property type="entry name" value="POD-like_MBL-fold"/>
</dbReference>
<reference evidence="3 4" key="1">
    <citation type="submission" date="2016-10" db="EMBL/GenBank/DDBJ databases">
        <authorList>
            <person name="de Groot N.N."/>
        </authorList>
    </citation>
    <scope>NUCLEOTIDE SEQUENCE [LARGE SCALE GENOMIC DNA]</scope>
    <source>
        <strain evidence="3 4">DSM 22012</strain>
    </source>
</reference>
<dbReference type="InterPro" id="IPR036866">
    <property type="entry name" value="RibonucZ/Hydroxyglut_hydro"/>
</dbReference>
<keyword evidence="1" id="KW-0479">Metal-binding</keyword>
<sequence length="285" mass="31898">MQIIPFFDKATFTFSYIVIDEATRQCTLIDSVLDYDAASGRTSTASADRLISYVREHQLSVEWILETHVHADHLSAAPYLKQVLGGKLGIGEHIRTVQLTFGKLFNAGTEFATDGSQFDHLFCDDETFTIGNLSARALHTPGHTPACMTYLIEDAGFVGDTLFMPDYGTARCDFPGGDARTLYRSIQKLLALPDETRLFMCHDYKAEGRDEYLCETTVAEQRQHNIHISEGHNEESFVKMRSERDATLGMPVLILPSVQINMRAGELPPAEDNGTRYLKIPLNKL</sequence>
<dbReference type="PANTHER" id="PTHR43084:SF1">
    <property type="entry name" value="PERSULFIDE DIOXYGENASE ETHE1, MITOCHONDRIAL"/>
    <property type="match status" value="1"/>
</dbReference>
<dbReference type="Proteomes" id="UP000236745">
    <property type="component" value="Unassembled WGS sequence"/>
</dbReference>
<organism evidence="3 4">
    <name type="scientific">Marinobacterium lutimaris</name>
    <dbReference type="NCBI Taxonomy" id="568106"/>
    <lineage>
        <taxon>Bacteria</taxon>
        <taxon>Pseudomonadati</taxon>
        <taxon>Pseudomonadota</taxon>
        <taxon>Gammaproteobacteria</taxon>
        <taxon>Oceanospirillales</taxon>
        <taxon>Oceanospirillaceae</taxon>
        <taxon>Marinobacterium</taxon>
    </lineage>
</organism>
<dbReference type="CDD" id="cd07724">
    <property type="entry name" value="POD-like_MBL-fold"/>
    <property type="match status" value="1"/>
</dbReference>
<protein>
    <submittedName>
        <fullName evidence="3">Glyoxylase, beta-lactamase superfamily II</fullName>
    </submittedName>
</protein>
<dbReference type="PANTHER" id="PTHR43084">
    <property type="entry name" value="PERSULFIDE DIOXYGENASE ETHE1"/>
    <property type="match status" value="1"/>
</dbReference>
<evidence type="ECO:0000259" key="2">
    <source>
        <dbReference type="SMART" id="SM00849"/>
    </source>
</evidence>
<dbReference type="InterPro" id="IPR051682">
    <property type="entry name" value="Mito_Persulfide_Diox"/>
</dbReference>
<keyword evidence="4" id="KW-1185">Reference proteome</keyword>
<dbReference type="SMART" id="SM00849">
    <property type="entry name" value="Lactamase_B"/>
    <property type="match status" value="1"/>
</dbReference>
<dbReference type="Pfam" id="PF00753">
    <property type="entry name" value="Lactamase_B"/>
    <property type="match status" value="1"/>
</dbReference>
<dbReference type="OrthoDB" id="9784009at2"/>
<dbReference type="Gene3D" id="3.60.15.10">
    <property type="entry name" value="Ribonuclease Z/Hydroxyacylglutathione hydrolase-like"/>
    <property type="match status" value="1"/>
</dbReference>
<dbReference type="AlphaFoldDB" id="A0A1H5Z3M3"/>
<feature type="domain" description="Metallo-beta-lactamase" evidence="2">
    <location>
        <begin position="12"/>
        <end position="202"/>
    </location>
</feature>
<dbReference type="GO" id="GO:0046872">
    <property type="term" value="F:metal ion binding"/>
    <property type="evidence" value="ECO:0007669"/>
    <property type="project" value="UniProtKB-KW"/>
</dbReference>
<proteinExistence type="predicted"/>
<dbReference type="GO" id="GO:0070813">
    <property type="term" value="P:hydrogen sulfide metabolic process"/>
    <property type="evidence" value="ECO:0007669"/>
    <property type="project" value="TreeGrafter"/>
</dbReference>
<dbReference type="EMBL" id="FNVQ01000001">
    <property type="protein sequence ID" value="SEG30931.1"/>
    <property type="molecule type" value="Genomic_DNA"/>
</dbReference>
<gene>
    <name evidence="3" type="ORF">SAMN05444390_1012005</name>
</gene>
<dbReference type="SUPFAM" id="SSF56281">
    <property type="entry name" value="Metallo-hydrolase/oxidoreductase"/>
    <property type="match status" value="1"/>
</dbReference>
<evidence type="ECO:0000256" key="1">
    <source>
        <dbReference type="ARBA" id="ARBA00022723"/>
    </source>
</evidence>
<dbReference type="GO" id="GO:0006749">
    <property type="term" value="P:glutathione metabolic process"/>
    <property type="evidence" value="ECO:0007669"/>
    <property type="project" value="InterPro"/>
</dbReference>
<evidence type="ECO:0000313" key="3">
    <source>
        <dbReference type="EMBL" id="SEG30931.1"/>
    </source>
</evidence>
<accession>A0A1H5Z3M3</accession>
<dbReference type="FunFam" id="3.60.15.10:FF:000033">
    <property type="entry name" value="MBL fold metallo-hydrolase"/>
    <property type="match status" value="1"/>
</dbReference>